<dbReference type="InterPro" id="IPR012340">
    <property type="entry name" value="NA-bd_OB-fold"/>
</dbReference>
<dbReference type="Pfam" id="PF01796">
    <property type="entry name" value="OB_ChsH2_C"/>
    <property type="match status" value="1"/>
</dbReference>
<dbReference type="Gene3D" id="6.10.30.10">
    <property type="match status" value="1"/>
</dbReference>
<dbReference type="InterPro" id="IPR022002">
    <property type="entry name" value="ChsH2_Znr"/>
</dbReference>
<dbReference type="PANTHER" id="PTHR34075:SF5">
    <property type="entry name" value="BLR3430 PROTEIN"/>
    <property type="match status" value="1"/>
</dbReference>
<evidence type="ECO:0000313" key="4">
    <source>
        <dbReference type="EMBL" id="CAB4737883.1"/>
    </source>
</evidence>
<evidence type="ECO:0000259" key="2">
    <source>
        <dbReference type="Pfam" id="PF12172"/>
    </source>
</evidence>
<evidence type="ECO:0000313" key="7">
    <source>
        <dbReference type="EMBL" id="CAB4948270.1"/>
    </source>
</evidence>
<protein>
    <submittedName>
        <fullName evidence="3">Unannotated protein</fullName>
    </submittedName>
</protein>
<feature type="domain" description="ChsH2 C-terminal OB-fold" evidence="1">
    <location>
        <begin position="55"/>
        <end position="120"/>
    </location>
</feature>
<dbReference type="PANTHER" id="PTHR34075">
    <property type="entry name" value="BLR3430 PROTEIN"/>
    <property type="match status" value="1"/>
</dbReference>
<feature type="domain" description="ChsH2 rubredoxin-like zinc ribbon" evidence="2">
    <location>
        <begin position="18"/>
        <end position="53"/>
    </location>
</feature>
<dbReference type="EMBL" id="CAESGF010000022">
    <property type="protein sequence ID" value="CAB4365015.1"/>
    <property type="molecule type" value="Genomic_DNA"/>
</dbReference>
<proteinExistence type="predicted"/>
<evidence type="ECO:0000313" key="6">
    <source>
        <dbReference type="EMBL" id="CAB4853291.1"/>
    </source>
</evidence>
<dbReference type="InterPro" id="IPR002878">
    <property type="entry name" value="ChsH2_C"/>
</dbReference>
<evidence type="ECO:0000259" key="1">
    <source>
        <dbReference type="Pfam" id="PF01796"/>
    </source>
</evidence>
<dbReference type="EMBL" id="CAFBOL010000016">
    <property type="protein sequence ID" value="CAB4982570.1"/>
    <property type="molecule type" value="Genomic_DNA"/>
</dbReference>
<sequence>MAHDRELPTVEDETRPYWKAAADGKLLIKQCNACDAVHHYPRPFCPTCWSEDVVWKECSGKGTVYTYSTIFRNDLPPFDAWGAYIAAVVQLEEGPRLMTNIVDCPPAECFVDMPVVVDFRPLTDDIAAPIFRRA</sequence>
<dbReference type="InterPro" id="IPR052513">
    <property type="entry name" value="Thioester_dehydratase-like"/>
</dbReference>
<reference evidence="3" key="1">
    <citation type="submission" date="2020-05" db="EMBL/GenBank/DDBJ databases">
        <authorList>
            <person name="Chiriac C."/>
            <person name="Salcher M."/>
            <person name="Ghai R."/>
            <person name="Kavagutti S V."/>
        </authorList>
    </citation>
    <scope>NUCLEOTIDE SEQUENCE</scope>
</reference>
<name>A0A6J6AAW5_9ZZZZ</name>
<dbReference type="EMBL" id="CAFBIY010000229">
    <property type="protein sequence ID" value="CAB4853291.1"/>
    <property type="molecule type" value="Genomic_DNA"/>
</dbReference>
<dbReference type="SUPFAM" id="SSF50249">
    <property type="entry name" value="Nucleic acid-binding proteins"/>
    <property type="match status" value="1"/>
</dbReference>
<evidence type="ECO:0000313" key="3">
    <source>
        <dbReference type="EMBL" id="CAB4365015.1"/>
    </source>
</evidence>
<dbReference type="EMBL" id="CAFAAV010000056">
    <property type="protein sequence ID" value="CAB4814225.1"/>
    <property type="molecule type" value="Genomic_DNA"/>
</dbReference>
<evidence type="ECO:0000313" key="5">
    <source>
        <dbReference type="EMBL" id="CAB4814225.1"/>
    </source>
</evidence>
<organism evidence="3">
    <name type="scientific">freshwater metagenome</name>
    <dbReference type="NCBI Taxonomy" id="449393"/>
    <lineage>
        <taxon>unclassified sequences</taxon>
        <taxon>metagenomes</taxon>
        <taxon>ecological metagenomes</taxon>
    </lineage>
</organism>
<evidence type="ECO:0000313" key="8">
    <source>
        <dbReference type="EMBL" id="CAB4982570.1"/>
    </source>
</evidence>
<accession>A0A6J6AAW5</accession>
<gene>
    <name evidence="4" type="ORF">UFOPK2656_02677</name>
    <name evidence="5" type="ORF">UFOPK3099_00948</name>
    <name evidence="6" type="ORF">UFOPK3267_02819</name>
    <name evidence="7" type="ORF">UFOPK3651_02671</name>
    <name evidence="8" type="ORF">UFOPK3931_00899</name>
    <name evidence="3" type="ORF">UFOPK4189_02774</name>
</gene>
<dbReference type="AlphaFoldDB" id="A0A6J6AAW5"/>
<dbReference type="Pfam" id="PF12172">
    <property type="entry name" value="zf-ChsH2"/>
    <property type="match status" value="1"/>
</dbReference>
<dbReference type="EMBL" id="CAFBMT010000019">
    <property type="protein sequence ID" value="CAB4948270.1"/>
    <property type="molecule type" value="Genomic_DNA"/>
</dbReference>
<dbReference type="EMBL" id="CAEZYF010000021">
    <property type="protein sequence ID" value="CAB4737883.1"/>
    <property type="molecule type" value="Genomic_DNA"/>
</dbReference>